<dbReference type="AlphaFoldDB" id="A0A7J7JYW5"/>
<dbReference type="Pfam" id="PF03564">
    <property type="entry name" value="DUF1759"/>
    <property type="match status" value="1"/>
</dbReference>
<gene>
    <name evidence="3" type="ORF">EB796_011160</name>
</gene>
<dbReference type="OrthoDB" id="10057690at2759"/>
<feature type="region of interest" description="Disordered" evidence="2">
    <location>
        <begin position="195"/>
        <end position="229"/>
    </location>
</feature>
<accession>A0A7J7JYW5</accession>
<proteinExistence type="predicted"/>
<feature type="compositionally biased region" description="Polar residues" evidence="2">
    <location>
        <begin position="197"/>
        <end position="229"/>
    </location>
</feature>
<evidence type="ECO:0000256" key="2">
    <source>
        <dbReference type="SAM" id="MobiDB-lite"/>
    </source>
</evidence>
<dbReference type="InterPro" id="IPR005312">
    <property type="entry name" value="DUF1759"/>
</dbReference>
<dbReference type="PANTHER" id="PTHR47331">
    <property type="entry name" value="PHD-TYPE DOMAIN-CONTAINING PROTEIN"/>
    <property type="match status" value="1"/>
</dbReference>
<feature type="compositionally biased region" description="Basic and acidic residues" evidence="2">
    <location>
        <begin position="452"/>
        <end position="467"/>
    </location>
</feature>
<feature type="compositionally biased region" description="Polar residues" evidence="2">
    <location>
        <begin position="18"/>
        <end position="28"/>
    </location>
</feature>
<dbReference type="PANTHER" id="PTHR47331:SF5">
    <property type="entry name" value="RIBONUCLEASE H"/>
    <property type="match status" value="1"/>
</dbReference>
<evidence type="ECO:0000256" key="1">
    <source>
        <dbReference type="SAM" id="Coils"/>
    </source>
</evidence>
<sequence length="1245" mass="142158">MSELEGGSALGSPIMDSEIQSDSSNSHEGSVDPRSQRAELRQAKQLEREILQLSGSFVSEINQQSECMVDFLDKFTHSVENESHEISIENVDSFIKQTELKVKDIVETYEKLKIRCKNEVNPEHEKLLNDFLSDVHTLKEQILSRREEEQEILDEERVLQEAKHKLEEQMQAYRTKRDIFLRKVESAKVSSLSLSSPQVTAAASSTPNSDRLNTSNLPSANESNGAQQHQTNIQEILKTFTDNLAESFNSKLQASADNHPKPYRKSMEPNIFSGNTLEFADWEVDMDAYVADEGLSDREALRYLKKFVAGDAKKAILGLLTYRNEDSYREARDKLRERFSMQGGVARILLQKLDNWPNIRHGDGKKFREFGDFLDQIRRSMSSTEGLKIVDTETYIERICQKLPDNAKFAWTQKVCRARRQKTDHPSFSVFTEFILEQADCYMSSIMQSTSKEPKSESPKSRNDDRPHRRAASYQTENGKKVPYCHFCCENIHYTRDCSELTKKPPKERKDFTLKKGLCFSCMNGKHRSNECNRKQTYTLDLETMNAVTRSETLRYENLQIRGYLTDATSTIEAVERPAIRCNEDNIPTDEKCSKIPHLKSIARHLPPKLDIPFGLMIGKDSPEIITPLLTMRGEPGETTACETRFGWTLCGGKLRSKLASSYMTNGKLFPLVEQDFEDPGGKSMSQQDLKFLEILNDGIFKDEDGSYVMPLPFKSTPILPNNRHQAEQRLQLLRKKLQKDTAYKRDYLTFMKTLLDKGFAEEVSETEITEDDNIALSEEAASFLTKDFYVDDGIFSTDDVQAAKQLLSAAREMCSKGNLRLHKFVSNKAEVLVDLPRSEIEAEASSFNSIAPTQRTLGVSWCLKTDQLCFTSNINVKPFTRRGILSMVAQVYDPIGLVSPFTLLGKNILQEVCRQGLDWDDPIGTQLTKRWKDYIQQLEHIDSIRVERCIKTKCFGEVKRAELHHFSDASKDGYGACSYSRLIDVNDNVHCSLILSKARVAPLEPPTIPRMELQGAVVATKLHEKLKRELDMEIDATYFWTDSTIVLGYIKNETTKFSPYVTNRVTQIRKSTEPQQWKHISGTKNPADIASRGATVHQLGTSRWFTGPEFLWKKNLRDELDRQPQSFAIPPSHQELRKTVTVNATQVNQGIKVDNFSKWHNLIRAVTQVRLISKRVKEKLKPIWQLQTLSSQDLQDTEELLIKLDQKQHFALEIDSLQNDGKVLATKEECGSGAYVLYVMYSTE</sequence>
<feature type="region of interest" description="Disordered" evidence="2">
    <location>
        <begin position="448"/>
        <end position="474"/>
    </location>
</feature>
<keyword evidence="4" id="KW-1185">Reference proteome</keyword>
<keyword evidence="1" id="KW-0175">Coiled coil</keyword>
<feature type="region of interest" description="Disordered" evidence="2">
    <location>
        <begin position="1"/>
        <end position="37"/>
    </location>
</feature>
<comment type="caution">
    <text evidence="3">The sequence shown here is derived from an EMBL/GenBank/DDBJ whole genome shotgun (WGS) entry which is preliminary data.</text>
</comment>
<dbReference type="InterPro" id="IPR008042">
    <property type="entry name" value="Retrotrans_Pao"/>
</dbReference>
<dbReference type="Pfam" id="PF05380">
    <property type="entry name" value="Peptidase_A17"/>
    <property type="match status" value="1"/>
</dbReference>
<name>A0A7J7JYW5_BUGNE</name>
<organism evidence="3 4">
    <name type="scientific">Bugula neritina</name>
    <name type="common">Brown bryozoan</name>
    <name type="synonym">Sertularia neritina</name>
    <dbReference type="NCBI Taxonomy" id="10212"/>
    <lineage>
        <taxon>Eukaryota</taxon>
        <taxon>Metazoa</taxon>
        <taxon>Spiralia</taxon>
        <taxon>Lophotrochozoa</taxon>
        <taxon>Bryozoa</taxon>
        <taxon>Gymnolaemata</taxon>
        <taxon>Cheilostomatida</taxon>
        <taxon>Flustrina</taxon>
        <taxon>Buguloidea</taxon>
        <taxon>Bugulidae</taxon>
        <taxon>Bugula</taxon>
    </lineage>
</organism>
<reference evidence="3" key="1">
    <citation type="submission" date="2020-06" db="EMBL/GenBank/DDBJ databases">
        <title>Draft genome of Bugula neritina, a colonial animal packing powerful symbionts and potential medicines.</title>
        <authorList>
            <person name="Rayko M."/>
        </authorList>
    </citation>
    <scope>NUCLEOTIDE SEQUENCE [LARGE SCALE GENOMIC DNA]</scope>
    <source>
        <strain evidence="3">Kwan_BN1</strain>
    </source>
</reference>
<feature type="coiled-coil region" evidence="1">
    <location>
        <begin position="145"/>
        <end position="183"/>
    </location>
</feature>
<dbReference type="Proteomes" id="UP000593567">
    <property type="component" value="Unassembled WGS sequence"/>
</dbReference>
<dbReference type="EMBL" id="VXIV02001695">
    <property type="protein sequence ID" value="KAF6030528.1"/>
    <property type="molecule type" value="Genomic_DNA"/>
</dbReference>
<evidence type="ECO:0008006" key="5">
    <source>
        <dbReference type="Google" id="ProtNLM"/>
    </source>
</evidence>
<evidence type="ECO:0000313" key="3">
    <source>
        <dbReference type="EMBL" id="KAF6030528.1"/>
    </source>
</evidence>
<protein>
    <recommendedName>
        <fullName evidence="5">Peptidase aspartic putative domain-containing protein</fullName>
    </recommendedName>
</protein>
<evidence type="ECO:0000313" key="4">
    <source>
        <dbReference type="Proteomes" id="UP000593567"/>
    </source>
</evidence>